<dbReference type="InterPro" id="IPR040607">
    <property type="entry name" value="ALP_N"/>
</dbReference>
<sequence>MQQIAIDIGYGDTKVYYEGKCFKFPSAIEQVRQAQVDLSENKKDVYLYNGVQYRVGQKALLGAIATRGFNFLNKYSPLLVFHALKQAEIDFDKPISIATGLSLLNYQVAEDFMNSLKSFTIGEIHLKPKIFLFAQGQGIFLECPMPKEDELIGVIDIGYNTLDFLVFDDNEARSDLCFANQGGANKIIVDLQKILTREYRVDFSEQEAKKVFLNREVKIAGQRIDFKDTIMSMTERYIDFVLDEFSNKCGDLMIRSDGVIIGGGGAYFLDEEYIRQERPNIILAPNPYEYSNVRGYYKGAFENLN</sequence>
<evidence type="ECO:0000313" key="5">
    <source>
        <dbReference type="Proteomes" id="UP000306813"/>
    </source>
</evidence>
<accession>A0AAX2UIX5</accession>
<feature type="domain" description="Actin homologue MreB-like C-terminal" evidence="2">
    <location>
        <begin position="154"/>
        <end position="272"/>
    </location>
</feature>
<dbReference type="SUPFAM" id="SSF53067">
    <property type="entry name" value="Actin-like ATPase domain"/>
    <property type="match status" value="2"/>
</dbReference>
<reference evidence="4 6" key="2">
    <citation type="submission" date="2019-08" db="EMBL/GenBank/DDBJ databases">
        <title>Rapid identification of Enteric Bacteria from Whole Genome Sequences (WGS) using Average Nucleotide Identity (ANI).</title>
        <authorList>
            <person name="Lane C."/>
        </authorList>
    </citation>
    <scope>NUCLEOTIDE SEQUENCE [LARGE SCALE GENOMIC DNA]</scope>
    <source>
        <strain evidence="4 6">D4984</strain>
    </source>
</reference>
<evidence type="ECO:0000313" key="4">
    <source>
        <dbReference type="EMBL" id="TXK57705.1"/>
    </source>
</evidence>
<evidence type="ECO:0000313" key="3">
    <source>
        <dbReference type="EMBL" id="TNB55920.1"/>
    </source>
</evidence>
<dbReference type="Pfam" id="PF17989">
    <property type="entry name" value="ALP_N"/>
    <property type="match status" value="1"/>
</dbReference>
<dbReference type="EMBL" id="VDBS01000064">
    <property type="protein sequence ID" value="TNB55920.1"/>
    <property type="molecule type" value="Genomic_DNA"/>
</dbReference>
<dbReference type="Pfam" id="PF21522">
    <property type="entry name" value="MreB-like_C"/>
    <property type="match status" value="1"/>
</dbReference>
<dbReference type="InterPro" id="IPR049067">
    <property type="entry name" value="MreB-like_C"/>
</dbReference>
<evidence type="ECO:0000259" key="1">
    <source>
        <dbReference type="Pfam" id="PF17989"/>
    </source>
</evidence>
<organism evidence="3 5">
    <name type="scientific">Campylobacter helveticus</name>
    <dbReference type="NCBI Taxonomy" id="28898"/>
    <lineage>
        <taxon>Bacteria</taxon>
        <taxon>Pseudomonadati</taxon>
        <taxon>Campylobacterota</taxon>
        <taxon>Epsilonproteobacteria</taxon>
        <taxon>Campylobacterales</taxon>
        <taxon>Campylobacteraceae</taxon>
        <taxon>Campylobacter</taxon>
    </lineage>
</organism>
<evidence type="ECO:0000313" key="6">
    <source>
        <dbReference type="Proteomes" id="UP000321317"/>
    </source>
</evidence>
<dbReference type="KEGG" id="chv:CHELV3228_1039"/>
<dbReference type="GeneID" id="52036944"/>
<name>A0AAX2UIX5_9BACT</name>
<dbReference type="Proteomes" id="UP000306813">
    <property type="component" value="Unassembled WGS sequence"/>
</dbReference>
<gene>
    <name evidence="3" type="ORF">FDW42_08375</name>
    <name evidence="4" type="ORF">FVD16_03890</name>
</gene>
<protein>
    <submittedName>
        <fullName evidence="3">ParM/StbA family protein</fullName>
    </submittedName>
</protein>
<dbReference type="EMBL" id="VRMA01000038">
    <property type="protein sequence ID" value="TXK57705.1"/>
    <property type="molecule type" value="Genomic_DNA"/>
</dbReference>
<evidence type="ECO:0000259" key="2">
    <source>
        <dbReference type="Pfam" id="PF21522"/>
    </source>
</evidence>
<proteinExistence type="predicted"/>
<dbReference type="Proteomes" id="UP000321317">
    <property type="component" value="Unassembled WGS sequence"/>
</dbReference>
<reference evidence="3 5" key="1">
    <citation type="submission" date="2019-05" db="EMBL/GenBank/DDBJ databases">
        <title>Draft genomes of eight strains of Campylobacter helveticus isolated from cats and a dog in New Zealand.</title>
        <authorList>
            <person name="Bojanic K."/>
            <person name="Midwinter A.C."/>
            <person name="Biggs P.J."/>
            <person name="Acke E."/>
            <person name="Cornelius A.J."/>
            <person name="Marshall J.C."/>
        </authorList>
    </citation>
    <scope>NUCLEOTIDE SEQUENCE [LARGE SCALE GENOMIC DNA]</scope>
    <source>
        <strain evidence="3 5">ACP123b</strain>
    </source>
</reference>
<keyword evidence="6" id="KW-1185">Reference proteome</keyword>
<dbReference type="RefSeq" id="WP_082199870.1">
    <property type="nucleotide sequence ID" value="NZ_CP020478.1"/>
</dbReference>
<feature type="domain" description="Actin-like protein N-terminal" evidence="1">
    <location>
        <begin position="5"/>
        <end position="119"/>
    </location>
</feature>
<comment type="caution">
    <text evidence="3">The sequence shown here is derived from an EMBL/GenBank/DDBJ whole genome shotgun (WGS) entry which is preliminary data.</text>
</comment>
<dbReference type="Gene3D" id="3.30.420.40">
    <property type="match status" value="2"/>
</dbReference>
<dbReference type="InterPro" id="IPR043129">
    <property type="entry name" value="ATPase_NBD"/>
</dbReference>
<dbReference type="AlphaFoldDB" id="A0AAX2UIX5"/>